<feature type="compositionally biased region" description="Basic and acidic residues" evidence="1">
    <location>
        <begin position="1210"/>
        <end position="1222"/>
    </location>
</feature>
<feature type="region of interest" description="Disordered" evidence="1">
    <location>
        <begin position="842"/>
        <end position="877"/>
    </location>
</feature>
<sequence length="1329" mass="150196">MSYGFDSRMAFSRNVGSIKFQALTLLDALKTKRTLQTEEMRPLILVAHSTGGMIVKKALILAHERAWLYGTLSRSVHGLILFGTPHTFGDDLAAKSFNFGQVGMATSPEYIEDLRTLADIWQHYKDQAAGLEIRSFYETEKTLEHLIVGKDSARLGMPNEILAPLESANHDDFANFVTVTVKVLNQVTYAALDLEPFSSRIVLFVVYINLFSLFFANSLEGLKRPLRPFLVPFSRDPNFVGREDIIKEIDAVFKSEDCVALAGIGGVGKSQIAIEYCFRFRDIHPDAPVFWVNASSTISFKYAYSEIASRLKLIDWNTPADRFRSVYDWFQDEANGRWLLVLDNADDPRVLFDSRGDTQIKEFEQEDGIRPLAAYVPHTANGSILVTSRNRKVAFHLTNNERSIIDVESMGPEQTLSLVQSRLIDEKSSSEEKEELIERLDFIPLAITQAAAFINSESVTVPQYSKLLLEATDELLLVDAGDDRRDAGVPSSCIQTWYLSFDLVNRDAPAAAHLMSLMCTLDRQKIPEFLIRNQYEDGFTFDDVLAPLIEFSLISAKSAKEGGRTFEIHRLVRIAMATWLEKHNLTAKYREEALRLLSRHFSEEDDLETGTSAVVRQLSHLLSSEPEGLHASETMETASIMSIEAPSLVSATTLPSSVPAEDAAQEFALLLFHDEVLHPLLFEASRKVEIERLKRNFAKLLYIYAGDLREEAAEVLEMAAVDLVKRGIQYITNCVWDFFGPTKDSKSQAMERLLAQTSKREDRLKRYLQNLMPEDIYPSELQVIETMQVKPVDEIVDEDSEPEDSEPAGPISDVNFIHTRKFLTETVAFAKLRQNFRDFLTPEPKSMQPPPSEHNFLDSAIETPPQTSRRKGIDDAAERDRIVSDSESSLEGCAFGSTYFRVDLERNPLVLRVCAAFIGCILSTAEFLGLREKPLKNGMKRARWQCVCGRELYDDFYETIPGSVRELERSLDFSHNPVRNVSPGNGGSTWARPQGNTGACQKSTPTQASHTLSIHHPTGSQQHQLQASVVRRRRKGLEDLIAPDEAGKWILPVFQEKRYGAKAVHLPVEHINSDETLFVAMKEHYSAKIHHVKFVLTYRGADVNKIDDWPPQQLSVPKGQWIYEGCHAEIKRIPLVGNDYMMHIWQNPHHTSLRTYNPGLFERARDALFKVRTRCRHYLRDRVSRPSNDPVSDIPDSWQDRPTAAAARNGEARHDREGSSTDRDDETADIELQATEPPRDCFVLLHTAKKLGEQLTPDDRDPPEGWGIYFEEGFCIPPFFVVVYCVCVLGSLALAVFWYHTYGLAAFGAMGWVIGLLSLFAMVLFKWAD</sequence>
<dbReference type="Gene3D" id="3.40.50.300">
    <property type="entry name" value="P-loop containing nucleotide triphosphate hydrolases"/>
    <property type="match status" value="1"/>
</dbReference>
<reference evidence="3" key="1">
    <citation type="submission" date="2021-03" db="EMBL/GenBank/DDBJ databases">
        <authorList>
            <person name="Tagirdzhanova G."/>
        </authorList>
    </citation>
    <scope>NUCLEOTIDE SEQUENCE</scope>
</reference>
<dbReference type="PANTHER" id="PTHR35205:SF1">
    <property type="entry name" value="ZU5 DOMAIN-CONTAINING PROTEIN"/>
    <property type="match status" value="1"/>
</dbReference>
<dbReference type="InterPro" id="IPR029058">
    <property type="entry name" value="AB_hydrolase_fold"/>
</dbReference>
<keyword evidence="2" id="KW-0472">Membrane</keyword>
<dbReference type="InterPro" id="IPR027417">
    <property type="entry name" value="P-loop_NTPase"/>
</dbReference>
<dbReference type="GO" id="GO:0043531">
    <property type="term" value="F:ADP binding"/>
    <property type="evidence" value="ECO:0007669"/>
    <property type="project" value="InterPro"/>
</dbReference>
<dbReference type="EMBL" id="CAJPDR010000462">
    <property type="protein sequence ID" value="CAF9937173.1"/>
    <property type="molecule type" value="Genomic_DNA"/>
</dbReference>
<feature type="compositionally biased region" description="Polar residues" evidence="1">
    <location>
        <begin position="994"/>
        <end position="1004"/>
    </location>
</feature>
<evidence type="ECO:0000313" key="4">
    <source>
        <dbReference type="Proteomes" id="UP000664203"/>
    </source>
</evidence>
<evidence type="ECO:0008006" key="5">
    <source>
        <dbReference type="Google" id="ProtNLM"/>
    </source>
</evidence>
<dbReference type="Proteomes" id="UP000664203">
    <property type="component" value="Unassembled WGS sequence"/>
</dbReference>
<gene>
    <name evidence="3" type="ORF">ALECFALPRED_007128</name>
</gene>
<dbReference type="SUPFAM" id="SSF52540">
    <property type="entry name" value="P-loop containing nucleoside triphosphate hydrolases"/>
    <property type="match status" value="1"/>
</dbReference>
<dbReference type="PANTHER" id="PTHR35205">
    <property type="entry name" value="NB-ARC AND TPR DOMAIN PROTEIN"/>
    <property type="match status" value="1"/>
</dbReference>
<proteinExistence type="predicted"/>
<keyword evidence="4" id="KW-1185">Reference proteome</keyword>
<comment type="caution">
    <text evidence="3">The sequence shown here is derived from an EMBL/GenBank/DDBJ whole genome shotgun (WGS) entry which is preliminary data.</text>
</comment>
<dbReference type="Gene3D" id="3.40.50.1820">
    <property type="entry name" value="alpha/beta hydrolase"/>
    <property type="match status" value="1"/>
</dbReference>
<evidence type="ECO:0000256" key="2">
    <source>
        <dbReference type="SAM" id="Phobius"/>
    </source>
</evidence>
<organism evidence="3 4">
    <name type="scientific">Alectoria fallacina</name>
    <dbReference type="NCBI Taxonomy" id="1903189"/>
    <lineage>
        <taxon>Eukaryota</taxon>
        <taxon>Fungi</taxon>
        <taxon>Dikarya</taxon>
        <taxon>Ascomycota</taxon>
        <taxon>Pezizomycotina</taxon>
        <taxon>Lecanoromycetes</taxon>
        <taxon>OSLEUM clade</taxon>
        <taxon>Lecanoromycetidae</taxon>
        <taxon>Lecanorales</taxon>
        <taxon>Lecanorineae</taxon>
        <taxon>Parmeliaceae</taxon>
        <taxon>Alectoria</taxon>
    </lineage>
</organism>
<feature type="transmembrane region" description="Helical" evidence="2">
    <location>
        <begin position="1305"/>
        <end position="1325"/>
    </location>
</feature>
<feature type="transmembrane region" description="Helical" evidence="2">
    <location>
        <begin position="1279"/>
        <end position="1299"/>
    </location>
</feature>
<dbReference type="SUPFAM" id="SSF53474">
    <property type="entry name" value="alpha/beta-Hydrolases"/>
    <property type="match status" value="1"/>
</dbReference>
<feature type="region of interest" description="Disordered" evidence="1">
    <location>
        <begin position="976"/>
        <end position="1004"/>
    </location>
</feature>
<dbReference type="OrthoDB" id="5355526at2759"/>
<protein>
    <recommendedName>
        <fullName evidence="5">NB-ARC domain-containing protein</fullName>
    </recommendedName>
</protein>
<keyword evidence="2" id="KW-0812">Transmembrane</keyword>
<evidence type="ECO:0000313" key="3">
    <source>
        <dbReference type="EMBL" id="CAF9937173.1"/>
    </source>
</evidence>
<accession>A0A8H3G5Z2</accession>
<feature type="region of interest" description="Disordered" evidence="1">
    <location>
        <begin position="1185"/>
        <end position="1227"/>
    </location>
</feature>
<name>A0A8H3G5Z2_9LECA</name>
<evidence type="ECO:0000256" key="1">
    <source>
        <dbReference type="SAM" id="MobiDB-lite"/>
    </source>
</evidence>
<keyword evidence="2" id="KW-1133">Transmembrane helix</keyword>